<dbReference type="Gene3D" id="3.40.50.300">
    <property type="entry name" value="P-loop containing nucleotide triphosphate hydrolases"/>
    <property type="match status" value="1"/>
</dbReference>
<dbReference type="SUPFAM" id="SSF52540">
    <property type="entry name" value="P-loop containing nucleoside triphosphate hydrolases"/>
    <property type="match status" value="1"/>
</dbReference>
<dbReference type="PROSITE" id="PS50893">
    <property type="entry name" value="ABC_TRANSPORTER_2"/>
    <property type="match status" value="1"/>
</dbReference>
<protein>
    <submittedName>
        <fullName evidence="6">ABC transporter ATP-binding protein</fullName>
    </submittedName>
</protein>
<dbReference type="InterPro" id="IPR017871">
    <property type="entry name" value="ABC_transporter-like_CS"/>
</dbReference>
<keyword evidence="3" id="KW-0547">Nucleotide-binding</keyword>
<dbReference type="RefSeq" id="WP_308702117.1">
    <property type="nucleotide sequence ID" value="NZ_JAVCWF010000001.1"/>
</dbReference>
<comment type="similarity">
    <text evidence="1">Belongs to the ABC transporter superfamily.</text>
</comment>
<dbReference type="PANTHER" id="PTHR42798:SF6">
    <property type="entry name" value="CELL DIVISION ATP-BINDING PROTEIN FTSE"/>
    <property type="match status" value="1"/>
</dbReference>
<dbReference type="InterPro" id="IPR003593">
    <property type="entry name" value="AAA+_ATPase"/>
</dbReference>
<evidence type="ECO:0000256" key="2">
    <source>
        <dbReference type="ARBA" id="ARBA00022448"/>
    </source>
</evidence>
<dbReference type="PANTHER" id="PTHR42798">
    <property type="entry name" value="LIPOPROTEIN-RELEASING SYSTEM ATP-BINDING PROTEIN LOLD"/>
    <property type="match status" value="1"/>
</dbReference>
<dbReference type="EMBL" id="JAVCWF010000001">
    <property type="protein sequence ID" value="MDQ7936281.1"/>
    <property type="molecule type" value="Genomic_DNA"/>
</dbReference>
<sequence length="243" mass="27189">MLKANDIGYWYDRQENSLFEHVNLEFKSGNSYAIVGQSGSGKTTFLSLLAGLDKPRAGQIELNGEPINQLGLTKYRQSHVAIVFQSYNLFTYMSPLNNLLTAMAVTGSSHRGDKQFAMSMLSKLGITDDQMTKNVQKLSGGQQQRVAIARTMVCDAKIVVADEPTGNLDEENTKYVIEQFQKIAHDQHKCVIIVTHEPDVAAACDHAYRLAKHKFTALCQMVLKDSFYPLEISSCGRSFLFFY</sequence>
<dbReference type="Pfam" id="PF00005">
    <property type="entry name" value="ABC_tran"/>
    <property type="match status" value="1"/>
</dbReference>
<reference evidence="6 7" key="1">
    <citation type="journal article" date="2023" name="Int. J. Syst. Evol. Microbiol.">
        <title>Lactiplantibacillus brownii sp. nov., a novel psychrotolerant species isolated from sauerkraut.</title>
        <authorList>
            <person name="Heng Y.C."/>
            <person name="Silvaraju S."/>
            <person name="Lee J.K.Y."/>
            <person name="Kittelmann S."/>
        </authorList>
    </citation>
    <scope>NUCLEOTIDE SEQUENCE [LARGE SCALE GENOMIC DNA]</scope>
    <source>
        <strain evidence="6 7">WILCCON 0030</strain>
    </source>
</reference>
<evidence type="ECO:0000256" key="4">
    <source>
        <dbReference type="ARBA" id="ARBA00022840"/>
    </source>
</evidence>
<proteinExistence type="inferred from homology"/>
<keyword evidence="4 6" id="KW-0067">ATP-binding</keyword>
<dbReference type="InterPro" id="IPR003439">
    <property type="entry name" value="ABC_transporter-like_ATP-bd"/>
</dbReference>
<organism evidence="6 7">
    <name type="scientific">Lactiplantibacillus brownii</name>
    <dbReference type="NCBI Taxonomy" id="3069269"/>
    <lineage>
        <taxon>Bacteria</taxon>
        <taxon>Bacillati</taxon>
        <taxon>Bacillota</taxon>
        <taxon>Bacilli</taxon>
        <taxon>Lactobacillales</taxon>
        <taxon>Lactobacillaceae</taxon>
        <taxon>Lactiplantibacillus</taxon>
    </lineage>
</organism>
<accession>A0ABU1A5M9</accession>
<dbReference type="Proteomes" id="UP001227831">
    <property type="component" value="Unassembled WGS sequence"/>
</dbReference>
<evidence type="ECO:0000259" key="5">
    <source>
        <dbReference type="PROSITE" id="PS50893"/>
    </source>
</evidence>
<evidence type="ECO:0000256" key="1">
    <source>
        <dbReference type="ARBA" id="ARBA00005417"/>
    </source>
</evidence>
<dbReference type="SMART" id="SM00382">
    <property type="entry name" value="AAA"/>
    <property type="match status" value="1"/>
</dbReference>
<gene>
    <name evidence="6" type="ORF">RA086_01270</name>
</gene>
<comment type="caution">
    <text evidence="6">The sequence shown here is derived from an EMBL/GenBank/DDBJ whole genome shotgun (WGS) entry which is preliminary data.</text>
</comment>
<dbReference type="PROSITE" id="PS00211">
    <property type="entry name" value="ABC_TRANSPORTER_1"/>
    <property type="match status" value="1"/>
</dbReference>
<dbReference type="InterPro" id="IPR017911">
    <property type="entry name" value="MacB-like_ATP-bd"/>
</dbReference>
<dbReference type="InterPro" id="IPR027417">
    <property type="entry name" value="P-loop_NTPase"/>
</dbReference>
<feature type="domain" description="ABC transporter" evidence="5">
    <location>
        <begin position="2"/>
        <end position="240"/>
    </location>
</feature>
<keyword evidence="2" id="KW-0813">Transport</keyword>
<keyword evidence="7" id="KW-1185">Reference proteome</keyword>
<evidence type="ECO:0000313" key="6">
    <source>
        <dbReference type="EMBL" id="MDQ7936281.1"/>
    </source>
</evidence>
<evidence type="ECO:0000313" key="7">
    <source>
        <dbReference type="Proteomes" id="UP001227831"/>
    </source>
</evidence>
<name>A0ABU1A5M9_9LACO</name>
<dbReference type="GO" id="GO:0005524">
    <property type="term" value="F:ATP binding"/>
    <property type="evidence" value="ECO:0007669"/>
    <property type="project" value="UniProtKB-KW"/>
</dbReference>
<dbReference type="CDD" id="cd03255">
    <property type="entry name" value="ABC_MJ0796_LolCDE_FtsE"/>
    <property type="match status" value="1"/>
</dbReference>
<evidence type="ECO:0000256" key="3">
    <source>
        <dbReference type="ARBA" id="ARBA00022741"/>
    </source>
</evidence>